<dbReference type="Gene3D" id="3.30.70.100">
    <property type="match status" value="1"/>
</dbReference>
<dbReference type="AlphaFoldDB" id="A0A934T1R4"/>
<dbReference type="InterPro" id="IPR012577">
    <property type="entry name" value="NIPSNAP"/>
</dbReference>
<sequence>MIHELRVYHCAPGRLPALNARFQNITLKFFEKYGIKPVGFWTTLVGNSNQTLTYLLEWESLAEREQKWGAFQQDQEWIAKRAETEAQAIIVERIENSFLMPTGYSALR</sequence>
<accession>A0A934T1R4</accession>
<proteinExistence type="predicted"/>
<reference evidence="2" key="1">
    <citation type="submission" date="2021-01" db="EMBL/GenBank/DDBJ databases">
        <title>Genome sequence of strain Noviherbaspirillum sp. DKR-6.</title>
        <authorList>
            <person name="Chaudhary D.K."/>
        </authorList>
    </citation>
    <scope>NUCLEOTIDE SEQUENCE</scope>
    <source>
        <strain evidence="2">DKR-6</strain>
    </source>
</reference>
<feature type="domain" description="NIPSNAP" evidence="1">
    <location>
        <begin position="4"/>
        <end position="105"/>
    </location>
</feature>
<evidence type="ECO:0000259" key="1">
    <source>
        <dbReference type="Pfam" id="PF07978"/>
    </source>
</evidence>
<dbReference type="RefSeq" id="WP_200595326.1">
    <property type="nucleotide sequence ID" value="NZ_JAEPBG010000010.1"/>
</dbReference>
<name>A0A934T1R4_9BURK</name>
<dbReference type="Proteomes" id="UP000622890">
    <property type="component" value="Unassembled WGS sequence"/>
</dbReference>
<evidence type="ECO:0000313" key="3">
    <source>
        <dbReference type="Proteomes" id="UP000622890"/>
    </source>
</evidence>
<dbReference type="SUPFAM" id="SSF54909">
    <property type="entry name" value="Dimeric alpha+beta barrel"/>
    <property type="match status" value="1"/>
</dbReference>
<dbReference type="InterPro" id="IPR011008">
    <property type="entry name" value="Dimeric_a/b-barrel"/>
</dbReference>
<evidence type="ECO:0000313" key="2">
    <source>
        <dbReference type="EMBL" id="MBK4737219.1"/>
    </source>
</evidence>
<keyword evidence="3" id="KW-1185">Reference proteome</keyword>
<gene>
    <name evidence="2" type="ORF">JJB74_21565</name>
</gene>
<organism evidence="2 3">
    <name type="scientific">Noviherbaspirillum pedocola</name>
    <dbReference type="NCBI Taxonomy" id="2801341"/>
    <lineage>
        <taxon>Bacteria</taxon>
        <taxon>Pseudomonadati</taxon>
        <taxon>Pseudomonadota</taxon>
        <taxon>Betaproteobacteria</taxon>
        <taxon>Burkholderiales</taxon>
        <taxon>Oxalobacteraceae</taxon>
        <taxon>Noviherbaspirillum</taxon>
    </lineage>
</organism>
<comment type="caution">
    <text evidence="2">The sequence shown here is derived from an EMBL/GenBank/DDBJ whole genome shotgun (WGS) entry which is preliminary data.</text>
</comment>
<dbReference type="EMBL" id="JAEPBG010000010">
    <property type="protein sequence ID" value="MBK4737219.1"/>
    <property type="molecule type" value="Genomic_DNA"/>
</dbReference>
<dbReference type="Pfam" id="PF07978">
    <property type="entry name" value="NIPSNAP"/>
    <property type="match status" value="1"/>
</dbReference>
<protein>
    <submittedName>
        <fullName evidence="2">NIPSNAP family protein</fullName>
    </submittedName>
</protein>